<accession>A0AA37LX48</accession>
<keyword evidence="2" id="KW-1185">Reference proteome</keyword>
<dbReference type="EMBL" id="BPPX01000035">
    <property type="protein sequence ID" value="GJC88720.1"/>
    <property type="molecule type" value="Genomic_DNA"/>
</dbReference>
<comment type="caution">
    <text evidence="1">The sequence shown here is derived from an EMBL/GenBank/DDBJ whole genome shotgun (WGS) entry which is preliminary data.</text>
</comment>
<gene>
    <name evidence="1" type="ORF">ColLi_11558</name>
</gene>
<protein>
    <submittedName>
        <fullName evidence="1">Uncharacterized protein</fullName>
    </submittedName>
</protein>
<dbReference type="Proteomes" id="UP001055172">
    <property type="component" value="Unassembled WGS sequence"/>
</dbReference>
<name>A0AA37LX48_9PEZI</name>
<dbReference type="AlphaFoldDB" id="A0AA37LX48"/>
<sequence>MLPALLRDTGGRVKAGLTCLTLGTGSLIGATRPGDCDDKDVGVVSRLYGPGLVDSENLVDGLALNALSWLLVPENTGVGGGRSCVASLWRKSAPEPSEDMEGRPP</sequence>
<proteinExistence type="predicted"/>
<evidence type="ECO:0000313" key="2">
    <source>
        <dbReference type="Proteomes" id="UP001055172"/>
    </source>
</evidence>
<reference evidence="1 2" key="1">
    <citation type="submission" date="2021-07" db="EMBL/GenBank/DDBJ databases">
        <title>Genome data of Colletotrichum spaethianum.</title>
        <authorList>
            <person name="Utami Y.D."/>
            <person name="Hiruma K."/>
        </authorList>
    </citation>
    <scope>NUCLEOTIDE SEQUENCE [LARGE SCALE GENOMIC DNA]</scope>
    <source>
        <strain evidence="1 2">MAFF 242679</strain>
    </source>
</reference>
<evidence type="ECO:0000313" key="1">
    <source>
        <dbReference type="EMBL" id="GJC88720.1"/>
    </source>
</evidence>
<organism evidence="1 2">
    <name type="scientific">Colletotrichum liriopes</name>
    <dbReference type="NCBI Taxonomy" id="708192"/>
    <lineage>
        <taxon>Eukaryota</taxon>
        <taxon>Fungi</taxon>
        <taxon>Dikarya</taxon>
        <taxon>Ascomycota</taxon>
        <taxon>Pezizomycotina</taxon>
        <taxon>Sordariomycetes</taxon>
        <taxon>Hypocreomycetidae</taxon>
        <taxon>Glomerellales</taxon>
        <taxon>Glomerellaceae</taxon>
        <taxon>Colletotrichum</taxon>
        <taxon>Colletotrichum spaethianum species complex</taxon>
    </lineage>
</organism>